<dbReference type="Pfam" id="PF06224">
    <property type="entry name" value="AlkZ-like"/>
    <property type="match status" value="1"/>
</dbReference>
<dbReference type="InterPro" id="IPR009351">
    <property type="entry name" value="AlkZ-like"/>
</dbReference>
<protein>
    <submittedName>
        <fullName evidence="1">Winged helix DNA-binding domain-containing protein</fullName>
    </submittedName>
</protein>
<dbReference type="RefSeq" id="WP_259530660.1">
    <property type="nucleotide sequence ID" value="NZ_JANLCK010000013.1"/>
</dbReference>
<accession>A0AA41XJ75</accession>
<evidence type="ECO:0000313" key="2">
    <source>
        <dbReference type="Proteomes" id="UP001165587"/>
    </source>
</evidence>
<proteinExistence type="predicted"/>
<sequence>MVDTISAARARRIALAAQGFGARQTAGTGSGPGTRQFNLLLRRLALLQIDSVNVYERSHYQPVFARLGHYDKALLDAVTYGKGVTEYWAHEASFLPIETLPLMAWRKNDYRDRFLAGTSETGSAESAEASMIPWLRAELAAKGPMRASEIEHDSNRRQGPWWGWSEVKRGLETMFRVGDVVSAGRVRFERVYALPEQVLPASVLGVEVPREEAVRQLMSMSARAHGIGTLKDFADYFRLKTVDALPAVLSLVEEGELVPVEVEGWSKPAWLHRDARRPRRIEAEALLSPFDPVVWERSRTERLFDFRYRIEIYTPEPKRVYGYYTLPVLIDDRLPARIDLKSDRQSGVLRVQSAWAEPALLPDDVPRIAALLRRAAAWQNLPGDIHVTGRGTLAPALAAELARA</sequence>
<gene>
    <name evidence="1" type="ORF">N1028_17275</name>
</gene>
<reference evidence="1" key="1">
    <citation type="submission" date="2022-08" db="EMBL/GenBank/DDBJ databases">
        <authorList>
            <person name="Deng Y."/>
            <person name="Han X.-F."/>
            <person name="Zhang Y.-Q."/>
        </authorList>
    </citation>
    <scope>NUCLEOTIDE SEQUENCE</scope>
    <source>
        <strain evidence="1">CPCC 203407</strain>
    </source>
</reference>
<organism evidence="1 2">
    <name type="scientific">Herbiconiux oxytropis</name>
    <dbReference type="NCBI Taxonomy" id="2970915"/>
    <lineage>
        <taxon>Bacteria</taxon>
        <taxon>Bacillati</taxon>
        <taxon>Actinomycetota</taxon>
        <taxon>Actinomycetes</taxon>
        <taxon>Micrococcales</taxon>
        <taxon>Microbacteriaceae</taxon>
        <taxon>Herbiconiux</taxon>
    </lineage>
</organism>
<name>A0AA41XJ75_9MICO</name>
<dbReference type="Proteomes" id="UP001165587">
    <property type="component" value="Unassembled WGS sequence"/>
</dbReference>
<dbReference type="PANTHER" id="PTHR30528">
    <property type="entry name" value="CYTOPLASMIC PROTEIN"/>
    <property type="match status" value="1"/>
</dbReference>
<keyword evidence="2" id="KW-1185">Reference proteome</keyword>
<comment type="caution">
    <text evidence="1">The sequence shown here is derived from an EMBL/GenBank/DDBJ whole genome shotgun (WGS) entry which is preliminary data.</text>
</comment>
<keyword evidence="1" id="KW-0238">DNA-binding</keyword>
<dbReference type="AlphaFoldDB" id="A0AA41XJ75"/>
<dbReference type="GO" id="GO:0003677">
    <property type="term" value="F:DNA binding"/>
    <property type="evidence" value="ECO:0007669"/>
    <property type="project" value="UniProtKB-KW"/>
</dbReference>
<evidence type="ECO:0000313" key="1">
    <source>
        <dbReference type="EMBL" id="MCS5727649.1"/>
    </source>
</evidence>
<dbReference type="EMBL" id="JANLCK010000013">
    <property type="protein sequence ID" value="MCS5727649.1"/>
    <property type="molecule type" value="Genomic_DNA"/>
</dbReference>
<dbReference type="PANTHER" id="PTHR30528:SF0">
    <property type="entry name" value="CYTOPLASMIC PROTEIN"/>
    <property type="match status" value="1"/>
</dbReference>